<gene>
    <name evidence="2" type="ORF">BV898_17696</name>
</gene>
<name>A0A9X6NFK1_HYPEX</name>
<comment type="caution">
    <text evidence="2">The sequence shown here is derived from an EMBL/GenBank/DDBJ whole genome shotgun (WGS) entry which is preliminary data.</text>
</comment>
<protein>
    <submittedName>
        <fullName evidence="2">Uncharacterized protein</fullName>
    </submittedName>
</protein>
<dbReference type="EMBL" id="MTYJ01000311">
    <property type="protein sequence ID" value="OWA53262.1"/>
    <property type="molecule type" value="Genomic_DNA"/>
</dbReference>
<sequence>MAPDCEQANGHAIDSDLASMGRAIDRLESKAPTTQSAHDPNRPRPKPPTTQTAHDPKRPRPKAPKTQSDHDPKRPRPKPPTTQSAHDPKRPRPKLRNCHPYPGGMVGDFPLFNVQDITHSAGGKVR</sequence>
<dbReference type="AlphaFoldDB" id="A0A9X6NFK1"/>
<organism evidence="2 3">
    <name type="scientific">Hypsibius exemplaris</name>
    <name type="common">Freshwater tardigrade</name>
    <dbReference type="NCBI Taxonomy" id="2072580"/>
    <lineage>
        <taxon>Eukaryota</taxon>
        <taxon>Metazoa</taxon>
        <taxon>Ecdysozoa</taxon>
        <taxon>Tardigrada</taxon>
        <taxon>Eutardigrada</taxon>
        <taxon>Parachela</taxon>
        <taxon>Hypsibioidea</taxon>
        <taxon>Hypsibiidae</taxon>
        <taxon>Hypsibius</taxon>
    </lineage>
</organism>
<dbReference type="Proteomes" id="UP000192578">
    <property type="component" value="Unassembled WGS sequence"/>
</dbReference>
<accession>A0A9X6NFK1</accession>
<reference evidence="3" key="1">
    <citation type="submission" date="2017-01" db="EMBL/GenBank/DDBJ databases">
        <title>Comparative genomics of anhydrobiosis in the tardigrade Hypsibius dujardini.</title>
        <authorList>
            <person name="Yoshida Y."/>
            <person name="Koutsovoulos G."/>
            <person name="Laetsch D."/>
            <person name="Stevens L."/>
            <person name="Kumar S."/>
            <person name="Horikawa D."/>
            <person name="Ishino K."/>
            <person name="Komine S."/>
            <person name="Tomita M."/>
            <person name="Blaxter M."/>
            <person name="Arakawa K."/>
        </authorList>
    </citation>
    <scope>NUCLEOTIDE SEQUENCE [LARGE SCALE GENOMIC DNA]</scope>
    <source>
        <strain evidence="3">Z151</strain>
    </source>
</reference>
<proteinExistence type="predicted"/>
<evidence type="ECO:0000313" key="3">
    <source>
        <dbReference type="Proteomes" id="UP000192578"/>
    </source>
</evidence>
<keyword evidence="3" id="KW-1185">Reference proteome</keyword>
<evidence type="ECO:0000313" key="2">
    <source>
        <dbReference type="EMBL" id="OWA53262.1"/>
    </source>
</evidence>
<evidence type="ECO:0000256" key="1">
    <source>
        <dbReference type="SAM" id="MobiDB-lite"/>
    </source>
</evidence>
<feature type="region of interest" description="Disordered" evidence="1">
    <location>
        <begin position="1"/>
        <end position="102"/>
    </location>
</feature>